<feature type="domain" description="CN hydrolase" evidence="2">
    <location>
        <begin position="3"/>
        <end position="251"/>
    </location>
</feature>
<dbReference type="InterPro" id="IPR036526">
    <property type="entry name" value="C-N_Hydrolase_sf"/>
</dbReference>
<proteinExistence type="predicted"/>
<dbReference type="SUPFAM" id="SSF56317">
    <property type="entry name" value="Carbon-nitrogen hydrolase"/>
    <property type="match status" value="1"/>
</dbReference>
<dbReference type="PANTHER" id="PTHR43674:SF2">
    <property type="entry name" value="BETA-UREIDOPROPIONASE"/>
    <property type="match status" value="1"/>
</dbReference>
<comment type="caution">
    <text evidence="3">The sequence shown here is derived from an EMBL/GenBank/DDBJ whole genome shotgun (WGS) entry which is preliminary data.</text>
</comment>
<dbReference type="PROSITE" id="PS50263">
    <property type="entry name" value="CN_HYDROLASE"/>
    <property type="match status" value="1"/>
</dbReference>
<evidence type="ECO:0000259" key="2">
    <source>
        <dbReference type="PROSITE" id="PS50263"/>
    </source>
</evidence>
<dbReference type="RefSeq" id="WP_222510080.1">
    <property type="nucleotide sequence ID" value="NZ_JAHVJA010000020.1"/>
</dbReference>
<keyword evidence="1 3" id="KW-0378">Hydrolase</keyword>
<accession>A0ABS7NMX6</accession>
<organism evidence="3 4">
    <name type="scientific">Leisingera daeponensis</name>
    <dbReference type="NCBI Taxonomy" id="405746"/>
    <lineage>
        <taxon>Bacteria</taxon>
        <taxon>Pseudomonadati</taxon>
        <taxon>Pseudomonadota</taxon>
        <taxon>Alphaproteobacteria</taxon>
        <taxon>Rhodobacterales</taxon>
        <taxon>Roseobacteraceae</taxon>
        <taxon>Leisingera</taxon>
    </lineage>
</organism>
<dbReference type="Proteomes" id="UP000766629">
    <property type="component" value="Unassembled WGS sequence"/>
</dbReference>
<name>A0ABS7NMX6_9RHOB</name>
<evidence type="ECO:0000256" key="1">
    <source>
        <dbReference type="ARBA" id="ARBA00022801"/>
    </source>
</evidence>
<dbReference type="CDD" id="cd07573">
    <property type="entry name" value="CPA"/>
    <property type="match status" value="1"/>
</dbReference>
<dbReference type="InterPro" id="IPR003010">
    <property type="entry name" value="C-N_Hydrolase"/>
</dbReference>
<dbReference type="GO" id="GO:0016787">
    <property type="term" value="F:hydrolase activity"/>
    <property type="evidence" value="ECO:0007669"/>
    <property type="project" value="UniProtKB-KW"/>
</dbReference>
<evidence type="ECO:0000313" key="4">
    <source>
        <dbReference type="Proteomes" id="UP000766629"/>
    </source>
</evidence>
<dbReference type="InterPro" id="IPR050345">
    <property type="entry name" value="Aliph_Amidase/BUP"/>
</dbReference>
<gene>
    <name evidence="3" type="ORF">KUV26_22255</name>
</gene>
<dbReference type="Pfam" id="PF00795">
    <property type="entry name" value="CN_hydrolase"/>
    <property type="match status" value="1"/>
</dbReference>
<dbReference type="EMBL" id="JAHVJA010000020">
    <property type="protein sequence ID" value="MBY6142162.1"/>
    <property type="molecule type" value="Genomic_DNA"/>
</dbReference>
<evidence type="ECO:0000313" key="3">
    <source>
        <dbReference type="EMBL" id="MBY6142162.1"/>
    </source>
</evidence>
<protein>
    <submittedName>
        <fullName evidence="3">Carbon-nitrogen hydrolase</fullName>
    </submittedName>
</protein>
<keyword evidence="4" id="KW-1185">Reference proteome</keyword>
<reference evidence="3 4" key="1">
    <citation type="submission" date="2021-06" db="EMBL/GenBank/DDBJ databases">
        <title>50 bacteria genomes isolated from Dapeng, Shenzhen, China.</title>
        <authorList>
            <person name="Zheng W."/>
            <person name="Yu S."/>
            <person name="Huang Y."/>
        </authorList>
    </citation>
    <scope>NUCLEOTIDE SEQUENCE [LARGE SCALE GENOMIC DNA]</scope>
    <source>
        <strain evidence="3 4">DP1N14-2</strain>
    </source>
</reference>
<dbReference type="Gene3D" id="3.60.110.10">
    <property type="entry name" value="Carbon-nitrogen hydrolase"/>
    <property type="match status" value="1"/>
</dbReference>
<sequence>MNVTVAATQMSCSWDWEENITKAEGIIRDAAAAGAQIVLPQEMFAHHFFAFMDWKSEYFKFAEPVDGPTVSRMRKVAKDNNVVIPVNFFEKANNAYYNTTAVVDADGEVLGIYRKTHIPGGPPGCFEKIYTSYGDTGFKVFDTAYGRIGTAICWDQWFPESARIMCLMGAEILLYPTGIGSDCHEHWETVMRGHAGANVTPLVASNRVGYEKGDLGETTFWGQAFIAGPRAEILQRGDKTSDTFMTHSFDLEAIREMRADWGVFRDRRPDAYGPLLTLDGSTPPLRAP</sequence>
<dbReference type="PANTHER" id="PTHR43674">
    <property type="entry name" value="NITRILASE C965.09-RELATED"/>
    <property type="match status" value="1"/>
</dbReference>